<sequence length="156" mass="16708">MSNSIISSRASLRGHALHPALIHFPIAFLLILIVTDIVFILTSDPFWAEASFWLTAAGLAFGVLASLAGAIDVFTVRIIRHIVAAWAHAVLAVMTLSLTTFNLTLRLGDDPGELINPWGIYVSVLAGILIGITGFLGAQLVFAYGVGVNEPQNNER</sequence>
<dbReference type="AlphaFoldDB" id="A0A126Q308"/>
<evidence type="ECO:0000313" key="1">
    <source>
        <dbReference type="EMBL" id="AMJ99632.1"/>
    </source>
</evidence>
<protein>
    <submittedName>
        <fullName evidence="1">Uncharacterized protein</fullName>
    </submittedName>
</protein>
<dbReference type="Pfam" id="PF09990">
    <property type="entry name" value="DUF2231"/>
    <property type="match status" value="1"/>
</dbReference>
<accession>A0A126Q308</accession>
<dbReference type="EMBL" id="CP014323">
    <property type="protein sequence ID" value="AMJ99632.1"/>
    <property type="molecule type" value="Genomic_DNA"/>
</dbReference>
<dbReference type="InterPro" id="IPR019251">
    <property type="entry name" value="DUF2231_TM"/>
</dbReference>
<dbReference type="Proteomes" id="UP000063991">
    <property type="component" value="Chromosome"/>
</dbReference>
<dbReference type="RefSeq" id="WP_049587407.1">
    <property type="nucleotide sequence ID" value="NZ_CP014323.1"/>
</dbReference>
<name>A0A126Q308_ALTMA</name>
<dbReference type="OrthoDB" id="2873672at2"/>
<gene>
    <name evidence="1" type="ORF">AVL55_16585</name>
</gene>
<reference evidence="1 2" key="1">
    <citation type="submission" date="2015-12" db="EMBL/GenBank/DDBJ databases">
        <authorList>
            <person name="Shamseldin A."/>
            <person name="Moawad H."/>
            <person name="Abd El-Rahim W.M."/>
            <person name="Sadowsky M.J."/>
        </authorList>
    </citation>
    <scope>NUCLEOTIDE SEQUENCE [LARGE SCALE GENOMIC DNA]</scope>
    <source>
        <strain evidence="1 2">D7</strain>
    </source>
</reference>
<proteinExistence type="predicted"/>
<evidence type="ECO:0000313" key="2">
    <source>
        <dbReference type="Proteomes" id="UP000063991"/>
    </source>
</evidence>
<organism evidence="1 2">
    <name type="scientific">Alteromonas macleodii</name>
    <name type="common">Pseudoalteromonas macleodii</name>
    <dbReference type="NCBI Taxonomy" id="28108"/>
    <lineage>
        <taxon>Bacteria</taxon>
        <taxon>Pseudomonadati</taxon>
        <taxon>Pseudomonadota</taxon>
        <taxon>Gammaproteobacteria</taxon>
        <taxon>Alteromonadales</taxon>
        <taxon>Alteromonadaceae</taxon>
        <taxon>Alteromonas/Salinimonas group</taxon>
        <taxon>Alteromonas</taxon>
    </lineage>
</organism>